<evidence type="ECO:0000256" key="13">
    <source>
        <dbReference type="ARBA" id="ARBA00048988"/>
    </source>
</evidence>
<evidence type="ECO:0000256" key="14">
    <source>
        <dbReference type="PROSITE-ProRule" id="PRU00560"/>
    </source>
</evidence>
<evidence type="ECO:0000256" key="9">
    <source>
        <dbReference type="ARBA" id="ARBA00023204"/>
    </source>
</evidence>
<organism evidence="17">
    <name type="scientific">Candidatus Atribacter allofermentans</name>
    <dbReference type="NCBI Taxonomy" id="1852833"/>
    <lineage>
        <taxon>Bacteria</taxon>
        <taxon>Pseudomonadati</taxon>
        <taxon>Atribacterota</taxon>
        <taxon>Atribacteria</taxon>
        <taxon>Atribacterales</taxon>
        <taxon>Atribacteraceae</taxon>
        <taxon>Atribacter</taxon>
    </lineage>
</organism>
<comment type="catalytic activity">
    <reaction evidence="11">
        <text>Couples ATP hydrolysis with the unwinding of duplex DNA by translocating in the 3'-5' direction.</text>
        <dbReference type="EC" id="5.6.2.4"/>
    </reaction>
</comment>
<proteinExistence type="predicted"/>
<dbReference type="GO" id="GO:0016887">
    <property type="term" value="F:ATP hydrolysis activity"/>
    <property type="evidence" value="ECO:0007669"/>
    <property type="project" value="RHEA"/>
</dbReference>
<keyword evidence="10" id="KW-0413">Isomerase</keyword>
<dbReference type="Gene3D" id="3.90.320.10">
    <property type="match status" value="1"/>
</dbReference>
<dbReference type="InterPro" id="IPR027417">
    <property type="entry name" value="P-loop_NTPase"/>
</dbReference>
<keyword evidence="4 14" id="KW-0378">Hydrolase</keyword>
<dbReference type="InterPro" id="IPR011604">
    <property type="entry name" value="PDDEXK-like_dom_sf"/>
</dbReference>
<keyword evidence="5 14" id="KW-0347">Helicase</keyword>
<evidence type="ECO:0000256" key="8">
    <source>
        <dbReference type="ARBA" id="ARBA00023125"/>
    </source>
</evidence>
<dbReference type="AlphaFoldDB" id="A0A1V5SJA9"/>
<evidence type="ECO:0000256" key="1">
    <source>
        <dbReference type="ARBA" id="ARBA00022722"/>
    </source>
</evidence>
<dbReference type="Pfam" id="PF00580">
    <property type="entry name" value="UvrD-helicase"/>
    <property type="match status" value="1"/>
</dbReference>
<dbReference type="InterPro" id="IPR011335">
    <property type="entry name" value="Restrct_endonuc-II-like"/>
</dbReference>
<dbReference type="PROSITE" id="PS51217">
    <property type="entry name" value="UVRD_HELICASE_CTER"/>
    <property type="match status" value="1"/>
</dbReference>
<evidence type="ECO:0000259" key="16">
    <source>
        <dbReference type="PROSITE" id="PS51217"/>
    </source>
</evidence>
<protein>
    <recommendedName>
        <fullName evidence="12">DNA 3'-5' helicase</fullName>
        <ecNumber evidence="12">5.6.2.4</ecNumber>
    </recommendedName>
</protein>
<reference evidence="17" key="1">
    <citation type="submission" date="2017-02" db="EMBL/GenBank/DDBJ databases">
        <title>Delving into the versatile metabolic prowess of the omnipresent phylum Bacteroidetes.</title>
        <authorList>
            <person name="Nobu M.K."/>
            <person name="Mei R."/>
            <person name="Narihiro T."/>
            <person name="Kuroda K."/>
            <person name="Liu W.-T."/>
        </authorList>
    </citation>
    <scope>NUCLEOTIDE SEQUENCE</scope>
    <source>
        <strain evidence="17">ADurb.Bin276</strain>
    </source>
</reference>
<evidence type="ECO:0000256" key="6">
    <source>
        <dbReference type="ARBA" id="ARBA00022839"/>
    </source>
</evidence>
<evidence type="ECO:0000256" key="5">
    <source>
        <dbReference type="ARBA" id="ARBA00022806"/>
    </source>
</evidence>
<dbReference type="GO" id="GO:0043138">
    <property type="term" value="F:3'-5' DNA helicase activity"/>
    <property type="evidence" value="ECO:0007669"/>
    <property type="project" value="UniProtKB-EC"/>
</dbReference>
<dbReference type="GO" id="GO:0033202">
    <property type="term" value="C:DNA helicase complex"/>
    <property type="evidence" value="ECO:0007669"/>
    <property type="project" value="TreeGrafter"/>
</dbReference>
<dbReference type="GO" id="GO:0003677">
    <property type="term" value="F:DNA binding"/>
    <property type="evidence" value="ECO:0007669"/>
    <property type="project" value="UniProtKB-KW"/>
</dbReference>
<dbReference type="Pfam" id="PF12705">
    <property type="entry name" value="PDDEXK_1"/>
    <property type="match status" value="1"/>
</dbReference>
<keyword evidence="6" id="KW-0269">Exonuclease</keyword>
<dbReference type="PANTHER" id="PTHR11070:SF48">
    <property type="entry name" value="ATP-DEPENDENT HELICASE_NUCLEASE SUBUNIT A"/>
    <property type="match status" value="1"/>
</dbReference>
<dbReference type="PANTHER" id="PTHR11070">
    <property type="entry name" value="UVRD / RECB / PCRA DNA HELICASE FAMILY MEMBER"/>
    <property type="match status" value="1"/>
</dbReference>
<evidence type="ECO:0000256" key="4">
    <source>
        <dbReference type="ARBA" id="ARBA00022801"/>
    </source>
</evidence>
<keyword evidence="8" id="KW-0238">DNA-binding</keyword>
<dbReference type="EC" id="5.6.2.4" evidence="12"/>
<evidence type="ECO:0000256" key="2">
    <source>
        <dbReference type="ARBA" id="ARBA00022741"/>
    </source>
</evidence>
<comment type="catalytic activity">
    <reaction evidence="13">
        <text>ATP + H2O = ADP + phosphate + H(+)</text>
        <dbReference type="Rhea" id="RHEA:13065"/>
        <dbReference type="ChEBI" id="CHEBI:15377"/>
        <dbReference type="ChEBI" id="CHEBI:15378"/>
        <dbReference type="ChEBI" id="CHEBI:30616"/>
        <dbReference type="ChEBI" id="CHEBI:43474"/>
        <dbReference type="ChEBI" id="CHEBI:456216"/>
        <dbReference type="EC" id="5.6.2.4"/>
    </reaction>
</comment>
<dbReference type="GO" id="GO:0000725">
    <property type="term" value="P:recombinational repair"/>
    <property type="evidence" value="ECO:0007669"/>
    <property type="project" value="TreeGrafter"/>
</dbReference>
<keyword evidence="2 14" id="KW-0547">Nucleotide-binding</keyword>
<comment type="caution">
    <text evidence="17">The sequence shown here is derived from an EMBL/GenBank/DDBJ whole genome shotgun (WGS) entry which is preliminary data.</text>
</comment>
<keyword evidence="9" id="KW-0234">DNA repair</keyword>
<feature type="binding site" evidence="14">
    <location>
        <begin position="35"/>
        <end position="42"/>
    </location>
    <ligand>
        <name>ATP</name>
        <dbReference type="ChEBI" id="CHEBI:30616"/>
    </ligand>
</feature>
<feature type="domain" description="UvrD-like helicase C-terminal" evidence="16">
    <location>
        <begin position="513"/>
        <end position="789"/>
    </location>
</feature>
<gene>
    <name evidence="17" type="primary">addA</name>
    <name evidence="17" type="ORF">BWY41_01971</name>
</gene>
<evidence type="ECO:0000259" key="15">
    <source>
        <dbReference type="PROSITE" id="PS51198"/>
    </source>
</evidence>
<dbReference type="Gene3D" id="3.40.50.300">
    <property type="entry name" value="P-loop containing nucleotide triphosphate hydrolases"/>
    <property type="match status" value="4"/>
</dbReference>
<evidence type="ECO:0000313" key="17">
    <source>
        <dbReference type="EMBL" id="OQA54636.1"/>
    </source>
</evidence>
<dbReference type="GO" id="GO:0004527">
    <property type="term" value="F:exonuclease activity"/>
    <property type="evidence" value="ECO:0007669"/>
    <property type="project" value="UniProtKB-KW"/>
</dbReference>
<evidence type="ECO:0000256" key="3">
    <source>
        <dbReference type="ARBA" id="ARBA00022763"/>
    </source>
</evidence>
<evidence type="ECO:0000256" key="11">
    <source>
        <dbReference type="ARBA" id="ARBA00034617"/>
    </source>
</evidence>
<dbReference type="Pfam" id="PF13361">
    <property type="entry name" value="UvrD_C"/>
    <property type="match status" value="1"/>
</dbReference>
<keyword evidence="3" id="KW-0227">DNA damage</keyword>
<dbReference type="InterPro" id="IPR000212">
    <property type="entry name" value="DNA_helicase_UvrD/REP"/>
</dbReference>
<evidence type="ECO:0000256" key="12">
    <source>
        <dbReference type="ARBA" id="ARBA00034808"/>
    </source>
</evidence>
<accession>A0A1V5SJA9</accession>
<dbReference type="Proteomes" id="UP000485569">
    <property type="component" value="Unassembled WGS sequence"/>
</dbReference>
<dbReference type="GO" id="GO:0005829">
    <property type="term" value="C:cytosol"/>
    <property type="evidence" value="ECO:0007669"/>
    <property type="project" value="TreeGrafter"/>
</dbReference>
<dbReference type="InterPro" id="IPR038726">
    <property type="entry name" value="PDDEXK_AddAB-type"/>
</dbReference>
<name>A0A1V5SJA9_9BACT</name>
<dbReference type="SUPFAM" id="SSF52540">
    <property type="entry name" value="P-loop containing nucleoside triphosphate hydrolases"/>
    <property type="match status" value="1"/>
</dbReference>
<feature type="domain" description="UvrD-like helicase ATP-binding" evidence="15">
    <location>
        <begin position="14"/>
        <end position="480"/>
    </location>
</feature>
<evidence type="ECO:0000256" key="7">
    <source>
        <dbReference type="ARBA" id="ARBA00022840"/>
    </source>
</evidence>
<dbReference type="InterPro" id="IPR014016">
    <property type="entry name" value="UvrD-like_ATP-bd"/>
</dbReference>
<dbReference type="SUPFAM" id="SSF52980">
    <property type="entry name" value="Restriction endonuclease-like"/>
    <property type="match status" value="1"/>
</dbReference>
<dbReference type="EMBL" id="MWBQ01000203">
    <property type="protein sequence ID" value="OQA54636.1"/>
    <property type="molecule type" value="Genomic_DNA"/>
</dbReference>
<sequence>MKRVENKEFLELISDSRPAQQEAIMADEDLVVVSAGAGTGKTETLARRYAWLVTTGRAKFNQILTLTFTEKAALEMRERIRMRLRNWYKQLSNQGNFQHLYEAIDNLDEAPISTIHSFCMRIIQKASLYFDIDPNIRVISSPEEFGFWNNLQNILRRNDWNWFDENVSDPVWQSRLSILNQEPFFLLLNHGGADDFVQLVNSLSDLFGSRGENPEWLWQKGERVERDWEEIQESLLSWYATQWDEEWSLWIELILPLMDLRGSSKVIGTFIDFNLKWHNRPDKRQLPFFMSDLIDSLTAIAKSSRNPVYLEIQDQLLLSRPFQSMIEYRNQLKEKYLHLIDILCGKVELSEDFRCRQFLIQSSAIFWQVWEEFKKKKSLLTFNDMIAYAGEAIKQYPTLTSQYSSIMVDEFQDTDLLQESLIRNIVQNNQASLFVVGDLKQSIYRFRHADLSIFHQYIQETQYNSKSGRHIVLGESFRSRDDLVSEMNSLFGFIWKDGLSQKIPHEYDPLQVPNELSWWEERSKSVSASHLRFLFLGNTDQTTKETERRCLLARYLANEVNNLVGKVMVWDKAEKKARLCQYRDIVILVPTRTFYKPLEQVLQDELNIPVIFVTDVNYFSRGETLDAVAYLKTVVDPQDDLALANYLSSPFSGLSLAEVHDLLVNADRSLKNGWLWKTLQEKYPNICEKLIDLNQKMKLTGPASILSELLKESSHLKATPRSLRRRVAVNLRRSIDLAREYENSIGNSGLGCARYLQDAILKEVKSEEANPVGEEEDVVRVMTIHSAKGLEFPVVALFGLEYTPHRRPRNKFQSSRELGAITRYFPDYWEMNGQPLMESDVDFPSYFIEQQLQEAEEISEQQRLFYVACTRAQDTLILSGVCPISNGEIVIKPKTWLSWVWDWIEKDRNEDPRQYLINLFPDGQDSLFISTSKANEEIEDGGMDLPRQPLPRLQRLTATAYAFYRFCPHAYRMRYRQGISLPWELPSDDEKGGADLGNMVHWILAQWDFNEQNLDRWLPLHQDRFLEIKTQLPIELRPFWNTNQDWEKVRIWLTNLSQSHLGLSLQKNYNDQKLEREKPFEIKLNGGLVLAGIRDLLWKDNEGVHIIDYKTSSPDTTVYPLYQEQMHFYGLAARLQYPEHPVQIALYYIKENLLQIIKNLPSEDEMISRVYLVARKAASQGDFQPGTDNCPSCPWKRDCSLYIGNQ</sequence>
<evidence type="ECO:0000256" key="10">
    <source>
        <dbReference type="ARBA" id="ARBA00023235"/>
    </source>
</evidence>
<keyword evidence="1" id="KW-0540">Nuclease</keyword>
<dbReference type="GO" id="GO:0005524">
    <property type="term" value="F:ATP binding"/>
    <property type="evidence" value="ECO:0007669"/>
    <property type="project" value="UniProtKB-UniRule"/>
</dbReference>
<keyword evidence="7 14" id="KW-0067">ATP-binding</keyword>
<dbReference type="InterPro" id="IPR014017">
    <property type="entry name" value="DNA_helicase_UvrD-like_C"/>
</dbReference>
<dbReference type="PROSITE" id="PS51198">
    <property type="entry name" value="UVRD_HELICASE_ATP_BIND"/>
    <property type="match status" value="1"/>
</dbReference>